<feature type="domain" description="Glycosyltransferase subfamily 4-like N-terminal" evidence="2">
    <location>
        <begin position="42"/>
        <end position="181"/>
    </location>
</feature>
<evidence type="ECO:0000259" key="1">
    <source>
        <dbReference type="Pfam" id="PF00534"/>
    </source>
</evidence>
<proteinExistence type="predicted"/>
<name>Q47JR2_DECAR</name>
<accession>Q47JR2</accession>
<dbReference type="PANTHER" id="PTHR45947">
    <property type="entry name" value="SULFOQUINOVOSYL TRANSFERASE SQD2"/>
    <property type="match status" value="1"/>
</dbReference>
<dbReference type="Pfam" id="PF00534">
    <property type="entry name" value="Glycos_transf_1"/>
    <property type="match status" value="1"/>
</dbReference>
<dbReference type="SUPFAM" id="SSF53756">
    <property type="entry name" value="UDP-Glycosyltransferase/glycogen phosphorylase"/>
    <property type="match status" value="1"/>
</dbReference>
<dbReference type="InterPro" id="IPR028098">
    <property type="entry name" value="Glyco_trans_4-like_N"/>
</dbReference>
<sequence length="379" mass="42526">MKLAVFKDYGVGRYFAQLFDSIPNTTFFLSEKNKSGLNITPHRVHLLTKKQQLRDYLKSPLKAWRRLKENDNDKKRDFFYLEVERSAAGGEFDVALTGSDRSLHTLASLKAKGHQFKLVYWIPFTIPFVDMFDPRSLAIRQAAFPQVDLFVAITDTCRRVLLLEGIPAEKIVHVYPGVDTEVFQPRPPPAKDDVFRILFVGKLVSWKGCYTLLYAAKELLSEIPNLELMFVGQGAQRQGLEQAAELLGIKDRVKFTGFLKYDALPDIYAQSDAFVLPALPAINLAEQFGFVVAEAMACGLPTVVSRVGGLPEVVGERDELIFTPGDFWDLAAKLRAIHASRELAAELGAHCLNHARTHYDARQNGLALKAVLEKMEQGQ</sequence>
<organism evidence="3">
    <name type="scientific">Dechloromonas aromatica (strain RCB)</name>
    <dbReference type="NCBI Taxonomy" id="159087"/>
    <lineage>
        <taxon>Bacteria</taxon>
        <taxon>Pseudomonadati</taxon>
        <taxon>Pseudomonadota</taxon>
        <taxon>Betaproteobacteria</taxon>
        <taxon>Rhodocyclales</taxon>
        <taxon>Azonexaceae</taxon>
        <taxon>Dechloromonas</taxon>
    </lineage>
</organism>
<reference evidence="3" key="1">
    <citation type="submission" date="2005-08" db="EMBL/GenBank/DDBJ databases">
        <title>Complete sequence of Dechloromonas aromatica RCB.</title>
        <authorList>
            <person name="Salinero K.K."/>
            <person name="Copeland A."/>
            <person name="Lucas S."/>
            <person name="Lapidus A."/>
            <person name="Barry K."/>
            <person name="Detter J.C."/>
            <person name="Glavina T."/>
            <person name="Hammon N."/>
            <person name="Israni S."/>
            <person name="Pitluck S."/>
            <person name="Di Bartolo G."/>
            <person name="Trong S."/>
            <person name="Schmutz J."/>
            <person name="Larimer F."/>
            <person name="Land M."/>
            <person name="Ivanova N."/>
            <person name="Richardson P."/>
        </authorList>
    </citation>
    <scope>NUCLEOTIDE SEQUENCE</scope>
    <source>
        <strain evidence="3">RCB</strain>
    </source>
</reference>
<dbReference type="CDD" id="cd03801">
    <property type="entry name" value="GT4_PimA-like"/>
    <property type="match status" value="1"/>
</dbReference>
<dbReference type="GO" id="GO:0016757">
    <property type="term" value="F:glycosyltransferase activity"/>
    <property type="evidence" value="ECO:0007669"/>
    <property type="project" value="InterPro"/>
</dbReference>
<protein>
    <submittedName>
        <fullName evidence="3">Glycosyl transferase, group 1</fullName>
    </submittedName>
</protein>
<dbReference type="InterPro" id="IPR001296">
    <property type="entry name" value="Glyco_trans_1"/>
</dbReference>
<dbReference type="Gene3D" id="3.40.50.2000">
    <property type="entry name" value="Glycogen Phosphorylase B"/>
    <property type="match status" value="2"/>
</dbReference>
<gene>
    <name evidence="3" type="ordered locus">Daro_0160</name>
</gene>
<keyword evidence="3" id="KW-0808">Transferase</keyword>
<dbReference type="HOGENOM" id="CLU_729046_0_0_4"/>
<feature type="domain" description="Glycosyl transferase family 1" evidence="1">
    <location>
        <begin position="188"/>
        <end position="348"/>
    </location>
</feature>
<evidence type="ECO:0000259" key="2">
    <source>
        <dbReference type="Pfam" id="PF13439"/>
    </source>
</evidence>
<evidence type="ECO:0000313" key="3">
    <source>
        <dbReference type="EMBL" id="AAZ44919.1"/>
    </source>
</evidence>
<dbReference type="EMBL" id="CP000089">
    <property type="protein sequence ID" value="AAZ44919.1"/>
    <property type="molecule type" value="Genomic_DNA"/>
</dbReference>
<dbReference type="eggNOG" id="COG0438">
    <property type="taxonomic scope" value="Bacteria"/>
</dbReference>
<dbReference type="Pfam" id="PF13439">
    <property type="entry name" value="Glyco_transf_4"/>
    <property type="match status" value="1"/>
</dbReference>
<dbReference type="PANTHER" id="PTHR45947:SF3">
    <property type="entry name" value="SULFOQUINOVOSYL TRANSFERASE SQD2"/>
    <property type="match status" value="1"/>
</dbReference>
<dbReference type="CAZy" id="GT4">
    <property type="family name" value="Glycosyltransferase Family 4"/>
</dbReference>
<dbReference type="OrthoDB" id="509705at2"/>
<dbReference type="KEGG" id="dar:Daro_0160"/>
<dbReference type="AlphaFoldDB" id="Q47JR2"/>
<dbReference type="InterPro" id="IPR050194">
    <property type="entry name" value="Glycosyltransferase_grp1"/>
</dbReference>
<dbReference type="STRING" id="159087.Daro_0160"/>